<organism evidence="5 6">
    <name type="scientific">Schaalia radingae</name>
    <dbReference type="NCBI Taxonomy" id="131110"/>
    <lineage>
        <taxon>Bacteria</taxon>
        <taxon>Bacillati</taxon>
        <taxon>Actinomycetota</taxon>
        <taxon>Actinomycetes</taxon>
        <taxon>Actinomycetales</taxon>
        <taxon>Actinomycetaceae</taxon>
        <taxon>Schaalia</taxon>
    </lineage>
</organism>
<dbReference type="PANTHER" id="PTHR12526:SF630">
    <property type="entry name" value="GLYCOSYLTRANSFERASE"/>
    <property type="match status" value="1"/>
</dbReference>
<dbReference type="Pfam" id="PF13439">
    <property type="entry name" value="Glyco_transf_4"/>
    <property type="match status" value="1"/>
</dbReference>
<dbReference type="Proteomes" id="UP000198976">
    <property type="component" value="Chromosome I"/>
</dbReference>
<proteinExistence type="predicted"/>
<dbReference type="Gene3D" id="3.40.50.2000">
    <property type="entry name" value="Glycogen Phosphorylase B"/>
    <property type="match status" value="2"/>
</dbReference>
<dbReference type="InterPro" id="IPR028098">
    <property type="entry name" value="Glyco_trans_4-like_N"/>
</dbReference>
<evidence type="ECO:0000313" key="5">
    <source>
        <dbReference type="EMBL" id="SDT98692.1"/>
    </source>
</evidence>
<evidence type="ECO:0000259" key="3">
    <source>
        <dbReference type="Pfam" id="PF00534"/>
    </source>
</evidence>
<protein>
    <submittedName>
        <fullName evidence="5">Glycosyltransferase involved in cell wall bisynthesis</fullName>
    </submittedName>
</protein>
<dbReference type="PANTHER" id="PTHR12526">
    <property type="entry name" value="GLYCOSYLTRANSFERASE"/>
    <property type="match status" value="1"/>
</dbReference>
<dbReference type="EMBL" id="LT629792">
    <property type="protein sequence ID" value="SDT98692.1"/>
    <property type="molecule type" value="Genomic_DNA"/>
</dbReference>
<keyword evidence="1" id="KW-0328">Glycosyltransferase</keyword>
<feature type="domain" description="Glycosyl transferase family 1" evidence="3">
    <location>
        <begin position="196"/>
        <end position="342"/>
    </location>
</feature>
<dbReference type="SUPFAM" id="SSF53756">
    <property type="entry name" value="UDP-Glycosyltransferase/glycogen phosphorylase"/>
    <property type="match status" value="1"/>
</dbReference>
<keyword evidence="2" id="KW-0808">Transferase</keyword>
<reference evidence="5 6" key="1">
    <citation type="submission" date="2016-10" db="EMBL/GenBank/DDBJ databases">
        <authorList>
            <person name="Varghese N."/>
            <person name="Submissions S."/>
        </authorList>
    </citation>
    <scope>NUCLEOTIDE SEQUENCE [LARGE SCALE GENOMIC DNA]</scope>
    <source>
        <strain evidence="5 6">DSM 9169</strain>
    </source>
</reference>
<accession>A0ABY0V909</accession>
<evidence type="ECO:0000313" key="6">
    <source>
        <dbReference type="Proteomes" id="UP000198976"/>
    </source>
</evidence>
<name>A0ABY0V909_9ACTO</name>
<sequence length="388" mass="42893">MIPSWYPSPQYPLNGSFFAEQVLMLQNAGFTVGVLALDATKPWQKKAPVSMSKENGISTIRGSIVSVPHEKLPAEYPFIRMQARRFFELYEVTCGKPDLVHAHSVYPGVLIAQAASAYWDVPYCLTEHRPSSLERPPRSFRGKQIIYAVRSAQGRATVSSVFAEKLERFYSTTPWTVIALPVSNAAAQVRLPSYTKGDDIVFCHVSHLGENKRPRLTLRAFARMRATVGHARLRVIGGGVSGEVDSLRNYCVELGISNDVDFLGAQPRDQIFELLSGANAFVLASAVEAGGTVFAEAQMVGLPCVGTDTWAGQFMIEQQSGIVSPVDDEDALTEAMTQIARDLVNGSPRFSPLRIRQRAIERFSETTFATSSGKFYRDSLDCFRRHMS</sequence>
<feature type="domain" description="Glycosyltransferase subfamily 4-like N-terminal" evidence="4">
    <location>
        <begin position="24"/>
        <end position="179"/>
    </location>
</feature>
<gene>
    <name evidence="5" type="ORF">SAMN04489714_1440</name>
</gene>
<dbReference type="Pfam" id="PF00534">
    <property type="entry name" value="Glycos_transf_1"/>
    <property type="match status" value="1"/>
</dbReference>
<evidence type="ECO:0000256" key="2">
    <source>
        <dbReference type="ARBA" id="ARBA00022679"/>
    </source>
</evidence>
<keyword evidence="6" id="KW-1185">Reference proteome</keyword>
<evidence type="ECO:0000259" key="4">
    <source>
        <dbReference type="Pfam" id="PF13439"/>
    </source>
</evidence>
<dbReference type="InterPro" id="IPR001296">
    <property type="entry name" value="Glyco_trans_1"/>
</dbReference>
<evidence type="ECO:0000256" key="1">
    <source>
        <dbReference type="ARBA" id="ARBA00022676"/>
    </source>
</evidence>